<feature type="compositionally biased region" description="Basic residues" evidence="1">
    <location>
        <begin position="21"/>
        <end position="34"/>
    </location>
</feature>
<dbReference type="AlphaFoldDB" id="A0AAV4NQK1"/>
<keyword evidence="3" id="KW-1185">Reference proteome</keyword>
<accession>A0AAV4NQK1</accession>
<organism evidence="2 3">
    <name type="scientific">Caerostris extrusa</name>
    <name type="common">Bark spider</name>
    <name type="synonym">Caerostris bankana</name>
    <dbReference type="NCBI Taxonomy" id="172846"/>
    <lineage>
        <taxon>Eukaryota</taxon>
        <taxon>Metazoa</taxon>
        <taxon>Ecdysozoa</taxon>
        <taxon>Arthropoda</taxon>
        <taxon>Chelicerata</taxon>
        <taxon>Arachnida</taxon>
        <taxon>Araneae</taxon>
        <taxon>Araneomorphae</taxon>
        <taxon>Entelegynae</taxon>
        <taxon>Araneoidea</taxon>
        <taxon>Araneidae</taxon>
        <taxon>Caerostris</taxon>
    </lineage>
</organism>
<sequence>MSSMTPKQRRGGCEQKGLRVNGHHVPRERRRSFARKGWEIGGSRSARSPFHGHKMQGAVCWEYGNGFTLNQAEKDYLQMH</sequence>
<dbReference type="EMBL" id="BPLR01003572">
    <property type="protein sequence ID" value="GIX86196.1"/>
    <property type="molecule type" value="Genomic_DNA"/>
</dbReference>
<reference evidence="2 3" key="1">
    <citation type="submission" date="2021-06" db="EMBL/GenBank/DDBJ databases">
        <title>Caerostris extrusa draft genome.</title>
        <authorList>
            <person name="Kono N."/>
            <person name="Arakawa K."/>
        </authorList>
    </citation>
    <scope>NUCLEOTIDE SEQUENCE [LARGE SCALE GENOMIC DNA]</scope>
</reference>
<protein>
    <submittedName>
        <fullName evidence="2">Uncharacterized protein</fullName>
    </submittedName>
</protein>
<feature type="region of interest" description="Disordered" evidence="1">
    <location>
        <begin position="1"/>
        <end position="51"/>
    </location>
</feature>
<dbReference type="Proteomes" id="UP001054945">
    <property type="component" value="Unassembled WGS sequence"/>
</dbReference>
<comment type="caution">
    <text evidence="2">The sequence shown here is derived from an EMBL/GenBank/DDBJ whole genome shotgun (WGS) entry which is preliminary data.</text>
</comment>
<evidence type="ECO:0000313" key="2">
    <source>
        <dbReference type="EMBL" id="GIX86196.1"/>
    </source>
</evidence>
<proteinExistence type="predicted"/>
<name>A0AAV4NQK1_CAEEX</name>
<evidence type="ECO:0000313" key="3">
    <source>
        <dbReference type="Proteomes" id="UP001054945"/>
    </source>
</evidence>
<gene>
    <name evidence="2" type="ORF">CEXT_152941</name>
</gene>
<evidence type="ECO:0000256" key="1">
    <source>
        <dbReference type="SAM" id="MobiDB-lite"/>
    </source>
</evidence>